<reference evidence="1 2" key="1">
    <citation type="submission" date="2014-02" db="EMBL/GenBank/DDBJ databases">
        <title>Single nucleus genome sequencing reveals high similarity among nuclei of an endomycorrhizal fungus.</title>
        <authorList>
            <person name="Lin K."/>
            <person name="Geurts R."/>
            <person name="Zhang Z."/>
            <person name="Limpens E."/>
            <person name="Saunders D.G."/>
            <person name="Mu D."/>
            <person name="Pang E."/>
            <person name="Cao H."/>
            <person name="Cha H."/>
            <person name="Lin T."/>
            <person name="Zhou Q."/>
            <person name="Shang Y."/>
            <person name="Li Y."/>
            <person name="Ivanov S."/>
            <person name="Sharma T."/>
            <person name="Velzen R.V."/>
            <person name="Ruijter N.D."/>
            <person name="Aanen D.K."/>
            <person name="Win J."/>
            <person name="Kamoun S."/>
            <person name="Bisseling T."/>
            <person name="Huang S."/>
        </authorList>
    </citation>
    <scope>NUCLEOTIDE SEQUENCE [LARGE SCALE GENOMIC DNA]</scope>
    <source>
        <strain evidence="2">DAOM197198w</strain>
    </source>
</reference>
<protein>
    <submittedName>
        <fullName evidence="1">Uncharacterized protein</fullName>
    </submittedName>
</protein>
<proteinExistence type="predicted"/>
<dbReference type="HOGENOM" id="CLU_050266_1_0_1"/>
<accession>A0A015L3D0</accession>
<organism evidence="1 2">
    <name type="scientific">Rhizophagus irregularis (strain DAOM 197198w)</name>
    <name type="common">Glomus intraradices</name>
    <dbReference type="NCBI Taxonomy" id="1432141"/>
    <lineage>
        <taxon>Eukaryota</taxon>
        <taxon>Fungi</taxon>
        <taxon>Fungi incertae sedis</taxon>
        <taxon>Mucoromycota</taxon>
        <taxon>Glomeromycotina</taxon>
        <taxon>Glomeromycetes</taxon>
        <taxon>Glomerales</taxon>
        <taxon>Glomeraceae</taxon>
        <taxon>Rhizophagus</taxon>
    </lineage>
</organism>
<keyword evidence="2" id="KW-1185">Reference proteome</keyword>
<dbReference type="Proteomes" id="UP000022910">
    <property type="component" value="Unassembled WGS sequence"/>
</dbReference>
<evidence type="ECO:0000313" key="1">
    <source>
        <dbReference type="EMBL" id="EXX74159.1"/>
    </source>
</evidence>
<name>A0A015L3D0_RHIIW</name>
<dbReference type="STRING" id="1432141.A0A015L3D0"/>
<dbReference type="AlphaFoldDB" id="A0A015L3D0"/>
<gene>
    <name evidence="1" type="ORF">RirG_053700</name>
</gene>
<sequence length="333" mass="40128">MTISENSELILGINEKVNRLIIEFINNFSNRKKIDSDYYLELLFLDNFLETNNIELIEGKEKTQRIIKEKRNQMQEMLKNNKIVDKIKFNFELIEEGLITNEYNLIWNNKLITGGFQVWRKAVTLAIWKNEILNSERLEDLFMYNYRNEFDWITSLEFISNRVKFSQRQCGDRDMIERSYRIKNLLKELPTYNILFKRNTNKIDTDKCIRCGKIFQEDWEHIWICEDNDISIDEIIRESPYNFKKVLANSNQSEELEILRNYNCEFINIIESPSNILLRKSRIWELLRGIYNNKFNDLSKEKKVKDLIKSFGCSRMMRLRNEYGFHNAKKLKG</sequence>
<evidence type="ECO:0000313" key="2">
    <source>
        <dbReference type="Proteomes" id="UP000022910"/>
    </source>
</evidence>
<dbReference type="OrthoDB" id="2386076at2759"/>
<dbReference type="EMBL" id="JEMT01013190">
    <property type="protein sequence ID" value="EXX74159.1"/>
    <property type="molecule type" value="Genomic_DNA"/>
</dbReference>
<comment type="caution">
    <text evidence="1">The sequence shown here is derived from an EMBL/GenBank/DDBJ whole genome shotgun (WGS) entry which is preliminary data.</text>
</comment>